<accession>A0A2U2XF80</accession>
<evidence type="ECO:0000256" key="5">
    <source>
        <dbReference type="ARBA" id="ARBA00022729"/>
    </source>
</evidence>
<evidence type="ECO:0000256" key="2">
    <source>
        <dbReference type="ARBA" id="ARBA00022448"/>
    </source>
</evidence>
<evidence type="ECO:0000313" key="12">
    <source>
        <dbReference type="EMBL" id="PWH86462.1"/>
    </source>
</evidence>
<gene>
    <name evidence="12" type="ORF">DIT68_04285</name>
</gene>
<evidence type="ECO:0000256" key="1">
    <source>
        <dbReference type="ARBA" id="ARBA00004571"/>
    </source>
</evidence>
<comment type="subcellular location">
    <subcellularLocation>
        <location evidence="1 8">Cell outer membrane</location>
        <topology evidence="1 8">Multi-pass membrane protein</topology>
    </subcellularLocation>
</comment>
<dbReference type="Gene3D" id="2.60.40.1120">
    <property type="entry name" value="Carboxypeptidase-like, regulatory domain"/>
    <property type="match status" value="1"/>
</dbReference>
<dbReference type="InterPro" id="IPR012910">
    <property type="entry name" value="Plug_dom"/>
</dbReference>
<keyword evidence="6 8" id="KW-0472">Membrane</keyword>
<dbReference type="InterPro" id="IPR036942">
    <property type="entry name" value="Beta-barrel_TonB_sf"/>
</dbReference>
<dbReference type="GO" id="GO:0044718">
    <property type="term" value="P:siderophore transmembrane transport"/>
    <property type="evidence" value="ECO:0007669"/>
    <property type="project" value="TreeGrafter"/>
</dbReference>
<dbReference type="OrthoDB" id="9803050at2"/>
<evidence type="ECO:0000259" key="11">
    <source>
        <dbReference type="Pfam" id="PF25183"/>
    </source>
</evidence>
<dbReference type="Proteomes" id="UP000245370">
    <property type="component" value="Unassembled WGS sequence"/>
</dbReference>
<dbReference type="EMBL" id="QFRJ01000002">
    <property type="protein sequence ID" value="PWH86462.1"/>
    <property type="molecule type" value="Genomic_DNA"/>
</dbReference>
<dbReference type="AlphaFoldDB" id="A0A2U2XF80"/>
<dbReference type="PROSITE" id="PS52016">
    <property type="entry name" value="TONB_DEPENDENT_REC_3"/>
    <property type="match status" value="1"/>
</dbReference>
<evidence type="ECO:0000256" key="3">
    <source>
        <dbReference type="ARBA" id="ARBA00022452"/>
    </source>
</evidence>
<dbReference type="Gene3D" id="2.170.130.10">
    <property type="entry name" value="TonB-dependent receptor, plug domain"/>
    <property type="match status" value="1"/>
</dbReference>
<reference evidence="12 13" key="1">
    <citation type="submission" date="2018-05" db="EMBL/GenBank/DDBJ databases">
        <title>Brumimicrobium oceani sp. nov., isolated from coastal sediment.</title>
        <authorList>
            <person name="Kou Y."/>
        </authorList>
    </citation>
    <scope>NUCLEOTIDE SEQUENCE [LARGE SCALE GENOMIC DNA]</scope>
    <source>
        <strain evidence="12 13">C305</strain>
    </source>
</reference>
<dbReference type="SUPFAM" id="SSF56935">
    <property type="entry name" value="Porins"/>
    <property type="match status" value="1"/>
</dbReference>
<comment type="similarity">
    <text evidence="8">Belongs to the TonB-dependent receptor family.</text>
</comment>
<keyword evidence="13" id="KW-1185">Reference proteome</keyword>
<dbReference type="PANTHER" id="PTHR30069:SF29">
    <property type="entry name" value="HEMOGLOBIN AND HEMOGLOBIN-HAPTOGLOBIN-BINDING PROTEIN 1-RELATED"/>
    <property type="match status" value="1"/>
</dbReference>
<evidence type="ECO:0008006" key="14">
    <source>
        <dbReference type="Google" id="ProtNLM"/>
    </source>
</evidence>
<dbReference type="Pfam" id="PF25183">
    <property type="entry name" value="OMP_b-brl_4"/>
    <property type="match status" value="1"/>
</dbReference>
<dbReference type="GO" id="GO:0015344">
    <property type="term" value="F:siderophore uptake transmembrane transporter activity"/>
    <property type="evidence" value="ECO:0007669"/>
    <property type="project" value="TreeGrafter"/>
</dbReference>
<evidence type="ECO:0000256" key="7">
    <source>
        <dbReference type="ARBA" id="ARBA00023237"/>
    </source>
</evidence>
<dbReference type="InterPro" id="IPR057601">
    <property type="entry name" value="Oar-like_b-barrel"/>
</dbReference>
<dbReference type="Gene3D" id="2.40.170.20">
    <property type="entry name" value="TonB-dependent receptor, beta-barrel domain"/>
    <property type="match status" value="1"/>
</dbReference>
<evidence type="ECO:0000256" key="4">
    <source>
        <dbReference type="ARBA" id="ARBA00022692"/>
    </source>
</evidence>
<keyword evidence="2 8" id="KW-0813">Transport</keyword>
<proteinExistence type="inferred from homology"/>
<feature type="signal peptide" evidence="9">
    <location>
        <begin position="1"/>
        <end position="18"/>
    </location>
</feature>
<dbReference type="InterPro" id="IPR008969">
    <property type="entry name" value="CarboxyPept-like_regulatory"/>
</dbReference>
<name>A0A2U2XF80_9FLAO</name>
<feature type="domain" description="TonB-dependent transporter Oar-like beta-barrel" evidence="11">
    <location>
        <begin position="437"/>
        <end position="547"/>
    </location>
</feature>
<feature type="domain" description="TonB-dependent receptor plug" evidence="10">
    <location>
        <begin position="140"/>
        <end position="218"/>
    </location>
</feature>
<dbReference type="InterPro" id="IPR039426">
    <property type="entry name" value="TonB-dep_rcpt-like"/>
</dbReference>
<dbReference type="InterPro" id="IPR037066">
    <property type="entry name" value="Plug_dom_sf"/>
</dbReference>
<dbReference type="GO" id="GO:0009279">
    <property type="term" value="C:cell outer membrane"/>
    <property type="evidence" value="ECO:0007669"/>
    <property type="project" value="UniProtKB-SubCell"/>
</dbReference>
<keyword evidence="5 9" id="KW-0732">Signal</keyword>
<protein>
    <recommendedName>
        <fullName evidence="14">TonB-dependent receptor</fullName>
    </recommendedName>
</protein>
<evidence type="ECO:0000256" key="8">
    <source>
        <dbReference type="PROSITE-ProRule" id="PRU01360"/>
    </source>
</evidence>
<keyword evidence="7 8" id="KW-0998">Cell outer membrane</keyword>
<evidence type="ECO:0000259" key="10">
    <source>
        <dbReference type="Pfam" id="PF07715"/>
    </source>
</evidence>
<evidence type="ECO:0000256" key="6">
    <source>
        <dbReference type="ARBA" id="ARBA00023136"/>
    </source>
</evidence>
<dbReference type="SUPFAM" id="SSF49464">
    <property type="entry name" value="Carboxypeptidase regulatory domain-like"/>
    <property type="match status" value="1"/>
</dbReference>
<organism evidence="12 13">
    <name type="scientific">Brumimicrobium oceani</name>
    <dbReference type="NCBI Taxonomy" id="2100725"/>
    <lineage>
        <taxon>Bacteria</taxon>
        <taxon>Pseudomonadati</taxon>
        <taxon>Bacteroidota</taxon>
        <taxon>Flavobacteriia</taxon>
        <taxon>Flavobacteriales</taxon>
        <taxon>Crocinitomicaceae</taxon>
        <taxon>Brumimicrobium</taxon>
    </lineage>
</organism>
<keyword evidence="4 8" id="KW-0812">Transmembrane</keyword>
<reference evidence="12 13" key="2">
    <citation type="submission" date="2018-05" db="EMBL/GenBank/DDBJ databases">
        <authorList>
            <person name="Lanie J.A."/>
            <person name="Ng W.-L."/>
            <person name="Kazmierczak K.M."/>
            <person name="Andrzejewski T.M."/>
            <person name="Davidsen T.M."/>
            <person name="Wayne K.J."/>
            <person name="Tettelin H."/>
            <person name="Glass J.I."/>
            <person name="Rusch D."/>
            <person name="Podicherti R."/>
            <person name="Tsui H.-C.T."/>
            <person name="Winkler M.E."/>
        </authorList>
    </citation>
    <scope>NUCLEOTIDE SEQUENCE [LARGE SCALE GENOMIC DNA]</scope>
    <source>
        <strain evidence="12 13">C305</strain>
    </source>
</reference>
<evidence type="ECO:0000313" key="13">
    <source>
        <dbReference type="Proteomes" id="UP000245370"/>
    </source>
</evidence>
<comment type="caution">
    <text evidence="12">The sequence shown here is derived from an EMBL/GenBank/DDBJ whole genome shotgun (WGS) entry which is preliminary data.</text>
</comment>
<dbReference type="Pfam" id="PF07715">
    <property type="entry name" value="Plug"/>
    <property type="match status" value="1"/>
</dbReference>
<keyword evidence="3 8" id="KW-1134">Transmembrane beta strand</keyword>
<sequence length="801" mass="91359">MRTLLLFFTLLTTLFAFSQENTTFSGSISDFSSGEELIGAKIYTSDHKYGALTNEYGFFSLTLPKGEYSVVISYYGFEKQVLKLDLTSSIQQNIQLKSKLQEFEEVAITGKKENDNITNTEIGVDRLRIEDIDKLPMIFGEKDILKVLQLLPGVKNEGEGSAGFTVRGGAADQNLILLDEATVYSASHLLGFFSTFNSDAIKDITLYKGNQPANFGGRLSSVVDIKMKEGNNKKFQVDGGIGLIASRLTVQGPIVKNKGSFMVSGRRTYADFIAKGFSKELRRTGSQLYFYDLNAKANYKFGEKDRIFISGYFGRDNFIIKDNNAHIPQMGDMEQYETQFGLQWGNKTGTIRWNHIVNNKLFSNTSLIYSNFDFRIFNEENYGNNYEMFKISSIINDIHLKQDFQWFANSKHKLKFGLDAILHQSIPGMVEYEEDSEFNQSQFKRSTTLPSFEWAAYVSDDFQITKKLNATYGLRFSSFYVLGNGESTFTFDNDGSINDSLFFDKGEIAKTYFNIEPRLALSYAFSPITSVKAAYARNTQNIHTLSPSISSNPMDIILFTSYHTKPSIADQIAVGWFRNFYNNKLNLKIESYFKKTQNEVDYRNSADFLYSKAIEGELLYGEGRAYGLELQIKKNKGDFTGWISYTLSRTERKIEGINYGEWYNARQDRTHDLSVVGMYDLNPKLTLSATFVLHTGNAVTFPTGFYYLAGNQFPTTSYSGRNQERMPLYHRLDLGLTWKKKSTEKYESSFNFSLYNAYGQQNAFIIDFEQEYTPDGPGPMQAKKISLFRFVPSITWNFKIK</sequence>
<dbReference type="RefSeq" id="WP_109358573.1">
    <property type="nucleotide sequence ID" value="NZ_QFRJ01000002.1"/>
</dbReference>
<dbReference type="PANTHER" id="PTHR30069">
    <property type="entry name" value="TONB-DEPENDENT OUTER MEMBRANE RECEPTOR"/>
    <property type="match status" value="1"/>
</dbReference>
<evidence type="ECO:0000256" key="9">
    <source>
        <dbReference type="SAM" id="SignalP"/>
    </source>
</evidence>
<dbReference type="Pfam" id="PF13715">
    <property type="entry name" value="CarbopepD_reg_2"/>
    <property type="match status" value="1"/>
</dbReference>
<feature type="chain" id="PRO_5015674682" description="TonB-dependent receptor" evidence="9">
    <location>
        <begin position="19"/>
        <end position="801"/>
    </location>
</feature>